<feature type="transmembrane region" description="Helical" evidence="6">
    <location>
        <begin position="175"/>
        <end position="194"/>
    </location>
</feature>
<comment type="subcellular location">
    <subcellularLocation>
        <location evidence="1">Membrane</location>
        <topology evidence="1">Multi-pass membrane protein</topology>
    </subcellularLocation>
</comment>
<keyword evidence="8" id="KW-1185">Reference proteome</keyword>
<feature type="transmembrane region" description="Helical" evidence="6">
    <location>
        <begin position="120"/>
        <end position="142"/>
    </location>
</feature>
<keyword evidence="3 6" id="KW-0812">Transmembrane</keyword>
<protein>
    <recommendedName>
        <fullName evidence="9">Lysoplasmalogenase</fullName>
    </recommendedName>
</protein>
<evidence type="ECO:0000256" key="1">
    <source>
        <dbReference type="ARBA" id="ARBA00004141"/>
    </source>
</evidence>
<sequence>MFLLLAAGASVVLAPEEMFPHRLPLPAAALVLSGMALSLVGDVLLLREHLFTAGLGVFLIAHLAYTAAFALMAFESARLLGPTSVAAGAVAGAAVVASAVFVLGRTILAGAERRGERAPVAAYLAAISAMVVAAGASGHPWAAVGAGLFYASDTLLAWRRYVGQGAGSTFRWREWHVMATYHVAQFCFLAVLAFG</sequence>
<evidence type="ECO:0000256" key="2">
    <source>
        <dbReference type="ARBA" id="ARBA00007375"/>
    </source>
</evidence>
<dbReference type="PANTHER" id="PTHR31885">
    <property type="entry name" value="GH04784P"/>
    <property type="match status" value="1"/>
</dbReference>
<name>A0ABP7C1K6_9MICC</name>
<evidence type="ECO:0000256" key="3">
    <source>
        <dbReference type="ARBA" id="ARBA00022692"/>
    </source>
</evidence>
<evidence type="ECO:0000313" key="8">
    <source>
        <dbReference type="Proteomes" id="UP001500752"/>
    </source>
</evidence>
<feature type="transmembrane region" description="Helical" evidence="6">
    <location>
        <begin position="53"/>
        <end position="74"/>
    </location>
</feature>
<evidence type="ECO:0000256" key="6">
    <source>
        <dbReference type="SAM" id="Phobius"/>
    </source>
</evidence>
<comment type="caution">
    <text evidence="7">The sequence shown here is derived from an EMBL/GenBank/DDBJ whole genome shotgun (WGS) entry which is preliminary data.</text>
</comment>
<feature type="transmembrane region" description="Helical" evidence="6">
    <location>
        <begin position="23"/>
        <end position="46"/>
    </location>
</feature>
<feature type="transmembrane region" description="Helical" evidence="6">
    <location>
        <begin position="86"/>
        <end position="108"/>
    </location>
</feature>
<dbReference type="EMBL" id="BAABEO010000008">
    <property type="protein sequence ID" value="GAA3674543.1"/>
    <property type="molecule type" value="Genomic_DNA"/>
</dbReference>
<evidence type="ECO:0000256" key="4">
    <source>
        <dbReference type="ARBA" id="ARBA00022989"/>
    </source>
</evidence>
<reference evidence="8" key="1">
    <citation type="journal article" date="2019" name="Int. J. Syst. Evol. Microbiol.">
        <title>The Global Catalogue of Microorganisms (GCM) 10K type strain sequencing project: providing services to taxonomists for standard genome sequencing and annotation.</title>
        <authorList>
            <consortium name="The Broad Institute Genomics Platform"/>
            <consortium name="The Broad Institute Genome Sequencing Center for Infectious Disease"/>
            <person name="Wu L."/>
            <person name="Ma J."/>
        </authorList>
    </citation>
    <scope>NUCLEOTIDE SEQUENCE [LARGE SCALE GENOMIC DNA]</scope>
    <source>
        <strain evidence="8">JCM 30742</strain>
    </source>
</reference>
<dbReference type="Proteomes" id="UP001500752">
    <property type="component" value="Unassembled WGS sequence"/>
</dbReference>
<evidence type="ECO:0000256" key="5">
    <source>
        <dbReference type="ARBA" id="ARBA00023136"/>
    </source>
</evidence>
<dbReference type="InterPro" id="IPR012506">
    <property type="entry name" value="TMEM86B-like"/>
</dbReference>
<gene>
    <name evidence="7" type="ORF">GCM10023081_11190</name>
</gene>
<organism evidence="7 8">
    <name type="scientific">Arthrobacter ginkgonis</name>
    <dbReference type="NCBI Taxonomy" id="1630594"/>
    <lineage>
        <taxon>Bacteria</taxon>
        <taxon>Bacillati</taxon>
        <taxon>Actinomycetota</taxon>
        <taxon>Actinomycetes</taxon>
        <taxon>Micrococcales</taxon>
        <taxon>Micrococcaceae</taxon>
        <taxon>Arthrobacter</taxon>
    </lineage>
</organism>
<keyword evidence="4 6" id="KW-1133">Transmembrane helix</keyword>
<keyword evidence="5 6" id="KW-0472">Membrane</keyword>
<evidence type="ECO:0008006" key="9">
    <source>
        <dbReference type="Google" id="ProtNLM"/>
    </source>
</evidence>
<dbReference type="PANTHER" id="PTHR31885:SF6">
    <property type="entry name" value="GH04784P"/>
    <property type="match status" value="1"/>
</dbReference>
<dbReference type="Pfam" id="PF07947">
    <property type="entry name" value="YhhN"/>
    <property type="match status" value="1"/>
</dbReference>
<proteinExistence type="inferred from homology"/>
<accession>A0ABP7C1K6</accession>
<comment type="similarity">
    <text evidence="2">Belongs to the TMEM86 family.</text>
</comment>
<evidence type="ECO:0000313" key="7">
    <source>
        <dbReference type="EMBL" id="GAA3674543.1"/>
    </source>
</evidence>